<gene>
    <name evidence="3" type="ORF">ALTATR162_LOCUS2272</name>
</gene>
<accession>A0A8J2HXQ9</accession>
<evidence type="ECO:0000256" key="2">
    <source>
        <dbReference type="SAM" id="Phobius"/>
    </source>
</evidence>
<feature type="region of interest" description="Disordered" evidence="1">
    <location>
        <begin position="377"/>
        <end position="406"/>
    </location>
</feature>
<comment type="caution">
    <text evidence="3">The sequence shown here is derived from an EMBL/GenBank/DDBJ whole genome shotgun (WGS) entry which is preliminary data.</text>
</comment>
<dbReference type="AlphaFoldDB" id="A0A8J2HXQ9"/>
<dbReference type="SUPFAM" id="SSF53448">
    <property type="entry name" value="Nucleotide-diphospho-sugar transferases"/>
    <property type="match status" value="1"/>
</dbReference>
<dbReference type="EMBL" id="CAJRGZ010000015">
    <property type="protein sequence ID" value="CAG5148944.1"/>
    <property type="molecule type" value="Genomic_DNA"/>
</dbReference>
<keyword evidence="2" id="KW-1133">Transmembrane helix</keyword>
<dbReference type="PANTHER" id="PTHR11183">
    <property type="entry name" value="GLYCOGENIN SUBFAMILY MEMBER"/>
    <property type="match status" value="1"/>
</dbReference>
<dbReference type="Proteomes" id="UP000676310">
    <property type="component" value="Unassembled WGS sequence"/>
</dbReference>
<sequence length="406" mass="46490">MRRRRSDELPQFANEAEFPSFRLRRRHAYYLVGFLFVCWILYPSRKTTPEIGDAIRVNWSNYAYSVYATDRAELCHAVMVLEALARLGSKADRVLFYPDHWDTKIDSSQDRDSQLLTLARDTYKAKLHPVKLLEAAGRSENGWTWDESVTKFMAFGLEYYDRVITLESEITLLDSLDELFLLPHTPIAAPRAYWTDSKPWPLSTTLMVIKPSLDELEKFKRRLEGGGDSTLVEMHRFDMEIINERFEESALVLPHRPYALRTAEFRRHDHSDYLGGANETWDAEKVYKEGKIIQFSDRPLPSPMVMWSDEALADMQPDCGGSHEGTCAERRIWKGLYDDFRKRRRDVCKLLSQPAPDWNQIKQEFHHETATEAVVDAPLDEAATAPSASASASASAAASSESLLGN</sequence>
<dbReference type="Gene3D" id="3.90.550.10">
    <property type="entry name" value="Spore Coat Polysaccharide Biosynthesis Protein SpsA, Chain A"/>
    <property type="match status" value="1"/>
</dbReference>
<dbReference type="InterPro" id="IPR050587">
    <property type="entry name" value="GNT1/Glycosyltrans_8"/>
</dbReference>
<feature type="transmembrane region" description="Helical" evidence="2">
    <location>
        <begin position="28"/>
        <end position="44"/>
    </location>
</feature>
<evidence type="ECO:0000256" key="1">
    <source>
        <dbReference type="SAM" id="MobiDB-lite"/>
    </source>
</evidence>
<evidence type="ECO:0008006" key="5">
    <source>
        <dbReference type="Google" id="ProtNLM"/>
    </source>
</evidence>
<dbReference type="OrthoDB" id="2014201at2759"/>
<dbReference type="InterPro" id="IPR029044">
    <property type="entry name" value="Nucleotide-diphossugar_trans"/>
</dbReference>
<dbReference type="RefSeq" id="XP_043165811.1">
    <property type="nucleotide sequence ID" value="XM_043309876.1"/>
</dbReference>
<proteinExistence type="predicted"/>
<feature type="compositionally biased region" description="Low complexity" evidence="1">
    <location>
        <begin position="382"/>
        <end position="406"/>
    </location>
</feature>
<keyword evidence="2" id="KW-0812">Transmembrane</keyword>
<organism evidence="3 4">
    <name type="scientific">Alternaria atra</name>
    <dbReference type="NCBI Taxonomy" id="119953"/>
    <lineage>
        <taxon>Eukaryota</taxon>
        <taxon>Fungi</taxon>
        <taxon>Dikarya</taxon>
        <taxon>Ascomycota</taxon>
        <taxon>Pezizomycotina</taxon>
        <taxon>Dothideomycetes</taxon>
        <taxon>Pleosporomycetidae</taxon>
        <taxon>Pleosporales</taxon>
        <taxon>Pleosporineae</taxon>
        <taxon>Pleosporaceae</taxon>
        <taxon>Alternaria</taxon>
        <taxon>Alternaria sect. Ulocladioides</taxon>
    </lineage>
</organism>
<reference evidence="3" key="1">
    <citation type="submission" date="2021-05" db="EMBL/GenBank/DDBJ databases">
        <authorList>
            <person name="Stam R."/>
        </authorList>
    </citation>
    <scope>NUCLEOTIDE SEQUENCE</scope>
    <source>
        <strain evidence="3">CS162</strain>
    </source>
</reference>
<dbReference type="GeneID" id="67013699"/>
<evidence type="ECO:0000313" key="3">
    <source>
        <dbReference type="EMBL" id="CAG5148944.1"/>
    </source>
</evidence>
<keyword evidence="2" id="KW-0472">Membrane</keyword>
<evidence type="ECO:0000313" key="4">
    <source>
        <dbReference type="Proteomes" id="UP000676310"/>
    </source>
</evidence>
<keyword evidence="4" id="KW-1185">Reference proteome</keyword>
<name>A0A8J2HXQ9_9PLEO</name>
<protein>
    <recommendedName>
        <fullName evidence="5">Glucose N-acetyltransferase 1</fullName>
    </recommendedName>
</protein>